<reference evidence="3 4" key="1">
    <citation type="submission" date="2018-09" db="EMBL/GenBank/DDBJ databases">
        <title>Discovery and Ecogenomic Context for Candidatus Cryosericales, a Global Caldiserica Order Active in Thawing Permafrost.</title>
        <authorList>
            <person name="Martinez M.A."/>
            <person name="Woodcroft B.J."/>
            <person name="Ignacio Espinoza J.C."/>
            <person name="Zayed A."/>
            <person name="Singleton C.M."/>
            <person name="Boyd J."/>
            <person name="Li Y.-F."/>
            <person name="Purvine S."/>
            <person name="Maughan H."/>
            <person name="Hodgkins S.B."/>
            <person name="Anderson D."/>
            <person name="Sederholm M."/>
            <person name="Temperton B."/>
            <person name="Saleska S.R."/>
            <person name="Tyson G.W."/>
            <person name="Rich V.I."/>
        </authorList>
    </citation>
    <scope>NUCLEOTIDE SEQUENCE [LARGE SCALE GENOMIC DNA]</scope>
    <source>
        <strain evidence="3 4">SMC1</strain>
    </source>
</reference>
<dbReference type="GO" id="GO:0006355">
    <property type="term" value="P:regulation of DNA-templated transcription"/>
    <property type="evidence" value="ECO:0007669"/>
    <property type="project" value="InterPro"/>
</dbReference>
<protein>
    <recommendedName>
        <fullName evidence="2">HTH HARE-type domain-containing protein</fullName>
    </recommendedName>
</protein>
<dbReference type="InterPro" id="IPR013324">
    <property type="entry name" value="RNA_pol_sigma_r3/r4-like"/>
</dbReference>
<dbReference type="EMBL" id="QXIY01000021">
    <property type="protein sequence ID" value="RIE16723.1"/>
    <property type="molecule type" value="Genomic_DNA"/>
</dbReference>
<keyword evidence="1" id="KW-0804">Transcription</keyword>
<dbReference type="OrthoDB" id="3928741at2"/>
<accession>A0A398DRD5</accession>
<sequence length="522" mass="57260">MGKGGALDSAERTELSILVQSYGDCTQSRLGVLSEMETHSLLEVVFFGESTFSEVAVDASGNVTPLETEAVHHLFNVLSGSTAFKDIFVEIMSRCPVSVATVTDIVSRRLGTNDPATAYVDSFVLTVMHILRTLFDNVLFPELESSTEARDNSHAVVLIDSNSSLPGARRGMPWRPGVVPQLLLSQVLSTYCDFRDAKSPSLSLKDKEHLRLRYLWGKDMRSISRATDVTYQRVQQLTTRADARLLADLQEQESFVRFWEQLQKFCVVSPATLTPTIQSALGDTADTVDVSAIAQFLMSSLKSSHLLATYSVGRRKIQYARGTLGQLTAILGYLRELGLYRGDSAIGAATMFVMSHSDLPSACVPGAVSELLSALPDATMADRIGQVMRSCGSPCHYSDIARALEEKGLATSVETRQVLSILGRDLRFTWAGLGTYALREWGYPAAGSTLDVVVHMIRTKGGGVTLNEIREFLFVEHKYCVKETSVRAALKQAEGKELVRIGNGVWDELHHGQQGNEVTEHE</sequence>
<dbReference type="Proteomes" id="UP000266113">
    <property type="component" value="Unassembled WGS sequence"/>
</dbReference>
<gene>
    <name evidence="3" type="ORF">SMC1_05485</name>
</gene>
<evidence type="ECO:0000313" key="3">
    <source>
        <dbReference type="EMBL" id="RIE16723.1"/>
    </source>
</evidence>
<dbReference type="RefSeq" id="WP_119085785.1">
    <property type="nucleotide sequence ID" value="NZ_QXIY01000021.1"/>
</dbReference>
<dbReference type="AlphaFoldDB" id="A0A398DRD5"/>
<evidence type="ECO:0000259" key="2">
    <source>
        <dbReference type="PROSITE" id="PS51913"/>
    </source>
</evidence>
<dbReference type="PROSITE" id="PS51913">
    <property type="entry name" value="HTH_HARE"/>
    <property type="match status" value="1"/>
</dbReference>
<organism evidence="3 4">
    <name type="scientific">Candidatus Cryosericum septentrionale</name>
    <dbReference type="NCBI Taxonomy" id="2290913"/>
    <lineage>
        <taxon>Bacteria</taxon>
        <taxon>Pseudomonadati</taxon>
        <taxon>Caldisericota/Cryosericota group</taxon>
        <taxon>Candidatus Cryosericota</taxon>
        <taxon>Candidatus Cryosericia</taxon>
        <taxon>Candidatus Cryosericales</taxon>
        <taxon>Candidatus Cryosericaceae</taxon>
        <taxon>Candidatus Cryosericum</taxon>
    </lineage>
</organism>
<feature type="domain" description="HTH HARE-type" evidence="2">
    <location>
        <begin position="378"/>
        <end position="441"/>
    </location>
</feature>
<dbReference type="InterPro" id="IPR007759">
    <property type="entry name" value="Asxl_HARE-HTH"/>
</dbReference>
<evidence type="ECO:0000256" key="1">
    <source>
        <dbReference type="ARBA" id="ARBA00023163"/>
    </source>
</evidence>
<name>A0A398DRD5_9BACT</name>
<dbReference type="SUPFAM" id="SSF88659">
    <property type="entry name" value="Sigma3 and sigma4 domains of RNA polymerase sigma factors"/>
    <property type="match status" value="1"/>
</dbReference>
<evidence type="ECO:0000313" key="4">
    <source>
        <dbReference type="Proteomes" id="UP000266113"/>
    </source>
</evidence>
<comment type="caution">
    <text evidence="3">The sequence shown here is derived from an EMBL/GenBank/DDBJ whole genome shotgun (WGS) entry which is preliminary data.</text>
</comment>
<proteinExistence type="predicted"/>
<keyword evidence="4" id="KW-1185">Reference proteome</keyword>